<dbReference type="PANTHER" id="PTHR43825:SF1">
    <property type="entry name" value="TRANSKETOLASE-LIKE PYRIMIDINE-BINDING DOMAIN-CONTAINING PROTEIN"/>
    <property type="match status" value="1"/>
</dbReference>
<dbReference type="EMBL" id="JALDAW010000023">
    <property type="protein sequence ID" value="MDY5169735.1"/>
    <property type="molecule type" value="Genomic_DNA"/>
</dbReference>
<dbReference type="Gene3D" id="3.40.50.970">
    <property type="match status" value="1"/>
</dbReference>
<organism evidence="2 3">
    <name type="scientific">Dielma fastidiosa</name>
    <dbReference type="NCBI Taxonomy" id="1034346"/>
    <lineage>
        <taxon>Bacteria</taxon>
        <taxon>Bacillati</taxon>
        <taxon>Bacillota</taxon>
        <taxon>Erysipelotrichia</taxon>
        <taxon>Erysipelotrichales</taxon>
        <taxon>Erysipelotrichaceae</taxon>
        <taxon>Dielma</taxon>
    </lineage>
</organism>
<dbReference type="InterPro" id="IPR029061">
    <property type="entry name" value="THDP-binding"/>
</dbReference>
<dbReference type="InterPro" id="IPR051157">
    <property type="entry name" value="PDH/Transketolase"/>
</dbReference>
<comment type="caution">
    <text evidence="2">The sequence shown here is derived from an EMBL/GenBank/DDBJ whole genome shotgun (WGS) entry which is preliminary data.</text>
</comment>
<dbReference type="SUPFAM" id="SSF52518">
    <property type="entry name" value="Thiamin diphosphate-binding fold (THDP-binding)"/>
    <property type="match status" value="1"/>
</dbReference>
<dbReference type="Gene3D" id="3.40.50.920">
    <property type="match status" value="1"/>
</dbReference>
<gene>
    <name evidence="2" type="ORF">MQE39_16585</name>
</gene>
<protein>
    <submittedName>
        <fullName evidence="2">Transketolase</fullName>
    </submittedName>
</protein>
<evidence type="ECO:0000313" key="2">
    <source>
        <dbReference type="EMBL" id="MDY5169735.1"/>
    </source>
</evidence>
<name>A0AB35UX42_9FIRM</name>
<feature type="domain" description="Transketolase-like pyrimidine-binding" evidence="1">
    <location>
        <begin position="4"/>
        <end position="169"/>
    </location>
</feature>
<dbReference type="InterPro" id="IPR009014">
    <property type="entry name" value="Transketo_C/PFOR_II"/>
</dbReference>
<dbReference type="AlphaFoldDB" id="A0AB35UX42"/>
<accession>A0AB35UX42</accession>
<dbReference type="RefSeq" id="WP_320884999.1">
    <property type="nucleotide sequence ID" value="NZ_BAABZA010000001.1"/>
</dbReference>
<dbReference type="InterPro" id="IPR033248">
    <property type="entry name" value="Transketolase_C"/>
</dbReference>
<proteinExistence type="predicted"/>
<dbReference type="SMART" id="SM00861">
    <property type="entry name" value="Transket_pyr"/>
    <property type="match status" value="1"/>
</dbReference>
<dbReference type="SUPFAM" id="SSF52922">
    <property type="entry name" value="TK C-terminal domain-like"/>
    <property type="match status" value="1"/>
</dbReference>
<evidence type="ECO:0000313" key="3">
    <source>
        <dbReference type="Proteomes" id="UP001276902"/>
    </source>
</evidence>
<dbReference type="Pfam" id="PF02780">
    <property type="entry name" value="Transketolase_C"/>
    <property type="match status" value="1"/>
</dbReference>
<dbReference type="PANTHER" id="PTHR43825">
    <property type="entry name" value="PYRUVATE DEHYDROGENASE E1 COMPONENT"/>
    <property type="match status" value="1"/>
</dbReference>
<sequence>MMMKEMRAQLSETLDELMSKDDKLIVCDADLACSSGLKPLFEKYPERSSNFGISEANMTAACAGFSQTGLKPIMHSFCPFVTRRVMDQLYVSIGFAQNNLFVYASDPGYWSQYNGATHTSFEDIAITRSIPNLTVFAPSDARCVDWILREYASHPRFIYARIPRTKNPVLYDEGTQFEYGKGKIYKQGKDIAIICCGPEINDAIEAAKRIEEQCDKTVSIIDLLFLKPLDTDLIKRLINTHKIVISVENHNRFGGIGEAIGALISETQLPQKPLFKIIAVNDRYSEVGSVDYLKSQLHIGKEAIYDACMELVSQL</sequence>
<reference evidence="2" key="1">
    <citation type="submission" date="2022-03" db="EMBL/GenBank/DDBJ databases">
        <title>First case of bacteraemia caused by Dielma fastidiosa in a patient hospitalised with diverticulitis.</title>
        <authorList>
            <person name="Forman-Ankjaer B."/>
            <person name="Hvid-Jensen F."/>
            <person name="Kobel C.M."/>
            <person name="Greve T."/>
        </authorList>
    </citation>
    <scope>NUCLEOTIDE SEQUENCE</scope>
    <source>
        <strain evidence="2">AUH_DF_2021</strain>
    </source>
</reference>
<dbReference type="CDD" id="cd07033">
    <property type="entry name" value="TPP_PYR_DXS_TK_like"/>
    <property type="match status" value="1"/>
</dbReference>
<dbReference type="Proteomes" id="UP001276902">
    <property type="component" value="Unassembled WGS sequence"/>
</dbReference>
<dbReference type="InterPro" id="IPR005475">
    <property type="entry name" value="Transketolase-like_Pyr-bd"/>
</dbReference>
<evidence type="ECO:0000259" key="1">
    <source>
        <dbReference type="SMART" id="SM00861"/>
    </source>
</evidence>
<dbReference type="Pfam" id="PF02779">
    <property type="entry name" value="Transket_pyr"/>
    <property type="match status" value="1"/>
</dbReference>